<gene>
    <name evidence="3" type="primary">20206136</name>
    <name evidence="2" type="ORF">HELRODRAFT_177226</name>
</gene>
<dbReference type="HOGENOM" id="CLU_594869_0_0_1"/>
<feature type="compositionally biased region" description="Low complexity" evidence="1">
    <location>
        <begin position="232"/>
        <end position="250"/>
    </location>
</feature>
<evidence type="ECO:0000256" key="1">
    <source>
        <dbReference type="SAM" id="MobiDB-lite"/>
    </source>
</evidence>
<feature type="region of interest" description="Disordered" evidence="1">
    <location>
        <begin position="228"/>
        <end position="257"/>
    </location>
</feature>
<dbReference type="Proteomes" id="UP000015101">
    <property type="component" value="Unassembled WGS sequence"/>
</dbReference>
<feature type="region of interest" description="Disordered" evidence="1">
    <location>
        <begin position="89"/>
        <end position="113"/>
    </location>
</feature>
<evidence type="ECO:0000313" key="2">
    <source>
        <dbReference type="EMBL" id="ESN98339.1"/>
    </source>
</evidence>
<evidence type="ECO:0000313" key="3">
    <source>
        <dbReference type="EnsemblMetazoa" id="HelroP177226"/>
    </source>
</evidence>
<organism evidence="3 4">
    <name type="scientific">Helobdella robusta</name>
    <name type="common">Californian leech</name>
    <dbReference type="NCBI Taxonomy" id="6412"/>
    <lineage>
        <taxon>Eukaryota</taxon>
        <taxon>Metazoa</taxon>
        <taxon>Spiralia</taxon>
        <taxon>Lophotrochozoa</taxon>
        <taxon>Annelida</taxon>
        <taxon>Clitellata</taxon>
        <taxon>Hirudinea</taxon>
        <taxon>Rhynchobdellida</taxon>
        <taxon>Glossiphoniidae</taxon>
        <taxon>Helobdella</taxon>
    </lineage>
</organism>
<dbReference type="KEGG" id="hro:HELRODRAFT_177226"/>
<feature type="compositionally biased region" description="Low complexity" evidence="1">
    <location>
        <begin position="92"/>
        <end position="111"/>
    </location>
</feature>
<name>T1FBD7_HELRO</name>
<dbReference type="GeneID" id="20206136"/>
<accession>T1FBD7</accession>
<dbReference type="Pfam" id="PF13909">
    <property type="entry name" value="zf-H2C2_5"/>
    <property type="match status" value="1"/>
</dbReference>
<evidence type="ECO:0008006" key="5">
    <source>
        <dbReference type="Google" id="ProtNLM"/>
    </source>
</evidence>
<evidence type="ECO:0000313" key="4">
    <source>
        <dbReference type="Proteomes" id="UP000015101"/>
    </source>
</evidence>
<sequence>MELALPKFFVGRYKTPPLLLLDYHRRLFNYFFMKQLLSKYSFSKMQNFMRYQPGSDTSFDDHIKSNNNICLNTDCYDKICSTNFLTSLSNKSGSSNSNSSSGSSSSSSRSVDVSRSDGCERRLSCGSADYFYESYISTSNNQKNVARVSGGDEHFRGIDVNEDVCFKIKSENDDDDDDEMNFNLLSCNNFRTFINNHFENGCYDEQINSNKSNYNNCNYVVDSHTENSYTGKSNSKHSNNDNDTTARNNNLSPRLINNCMPRNQANIVHAKLKYTQQQQQQQHFFELLNQQYLQQHQCQNLKMQQKKPNYNHQSHQHCQKHLNQLSPNHNNNNHYHHPIIRYNKTMSHKTTKTRNHVTSGCNVILNGDVIFGNGHMMYQRRRPQKKIPKFLLDTNTKKILACGYCHYITDRKNNLKRHILAMHKNVKFSATPLMSTSPFIGHPTSWSMMSSRMESRNLYQ</sequence>
<dbReference type="EMBL" id="KB097182">
    <property type="protein sequence ID" value="ESN98339.1"/>
    <property type="molecule type" value="Genomic_DNA"/>
</dbReference>
<dbReference type="InParanoid" id="T1FBD7"/>
<keyword evidence="4" id="KW-1185">Reference proteome</keyword>
<dbReference type="RefSeq" id="XP_009023671.1">
    <property type="nucleotide sequence ID" value="XM_009025423.1"/>
</dbReference>
<protein>
    <recommendedName>
        <fullName evidence="5">C2H2-type domain-containing protein</fullName>
    </recommendedName>
</protein>
<dbReference type="EnsemblMetazoa" id="HelroT177226">
    <property type="protein sequence ID" value="HelroP177226"/>
    <property type="gene ID" value="HelroG177226"/>
</dbReference>
<reference evidence="3" key="3">
    <citation type="submission" date="2015-06" db="UniProtKB">
        <authorList>
            <consortium name="EnsemblMetazoa"/>
        </authorList>
    </citation>
    <scope>IDENTIFICATION</scope>
</reference>
<proteinExistence type="predicted"/>
<reference evidence="2 4" key="2">
    <citation type="journal article" date="2013" name="Nature">
        <title>Insights into bilaterian evolution from three spiralian genomes.</title>
        <authorList>
            <person name="Simakov O."/>
            <person name="Marletaz F."/>
            <person name="Cho S.J."/>
            <person name="Edsinger-Gonzales E."/>
            <person name="Havlak P."/>
            <person name="Hellsten U."/>
            <person name="Kuo D.H."/>
            <person name="Larsson T."/>
            <person name="Lv J."/>
            <person name="Arendt D."/>
            <person name="Savage R."/>
            <person name="Osoegawa K."/>
            <person name="de Jong P."/>
            <person name="Grimwood J."/>
            <person name="Chapman J.A."/>
            <person name="Shapiro H."/>
            <person name="Aerts A."/>
            <person name="Otillar R.P."/>
            <person name="Terry A.Y."/>
            <person name="Boore J.L."/>
            <person name="Grigoriev I.V."/>
            <person name="Lindberg D.R."/>
            <person name="Seaver E.C."/>
            <person name="Weisblat D.A."/>
            <person name="Putnam N.H."/>
            <person name="Rokhsar D.S."/>
        </authorList>
    </citation>
    <scope>NUCLEOTIDE SEQUENCE</scope>
</reference>
<dbReference type="CTD" id="20206136"/>
<dbReference type="AlphaFoldDB" id="T1FBD7"/>
<reference evidence="4" key="1">
    <citation type="submission" date="2012-12" db="EMBL/GenBank/DDBJ databases">
        <authorList>
            <person name="Hellsten U."/>
            <person name="Grimwood J."/>
            <person name="Chapman J.A."/>
            <person name="Shapiro H."/>
            <person name="Aerts A."/>
            <person name="Otillar R.P."/>
            <person name="Terry A.Y."/>
            <person name="Boore J.L."/>
            <person name="Simakov O."/>
            <person name="Marletaz F."/>
            <person name="Cho S.-J."/>
            <person name="Edsinger-Gonzales E."/>
            <person name="Havlak P."/>
            <person name="Kuo D.-H."/>
            <person name="Larsson T."/>
            <person name="Lv J."/>
            <person name="Arendt D."/>
            <person name="Savage R."/>
            <person name="Osoegawa K."/>
            <person name="de Jong P."/>
            <person name="Lindberg D.R."/>
            <person name="Seaver E.C."/>
            <person name="Weisblat D.A."/>
            <person name="Putnam N.H."/>
            <person name="Grigoriev I.V."/>
            <person name="Rokhsar D.S."/>
        </authorList>
    </citation>
    <scope>NUCLEOTIDE SEQUENCE</scope>
</reference>
<dbReference type="EMBL" id="AMQM01005974">
    <property type="status" value="NOT_ANNOTATED_CDS"/>
    <property type="molecule type" value="Genomic_DNA"/>
</dbReference>